<keyword evidence="2" id="KW-0813">Transport</keyword>
<comment type="subcellular location">
    <subcellularLocation>
        <location evidence="1">Cell inner membrane</location>
        <topology evidence="1">Multi-pass membrane protein</topology>
    </subcellularLocation>
</comment>
<keyword evidence="4 9" id="KW-0812">Transmembrane</keyword>
<dbReference type="CDD" id="cd06582">
    <property type="entry name" value="TM_PBP1_LivH_like"/>
    <property type="match status" value="1"/>
</dbReference>
<keyword evidence="7 9" id="KW-0472">Membrane</keyword>
<dbReference type="Pfam" id="PF02653">
    <property type="entry name" value="BPD_transp_2"/>
    <property type="match status" value="1"/>
</dbReference>
<dbReference type="PANTHER" id="PTHR11795:SF445">
    <property type="entry name" value="AMINO ACID ABC TRANSPORTER PERMEASE PROTEIN"/>
    <property type="match status" value="1"/>
</dbReference>
<dbReference type="GO" id="GO:0005886">
    <property type="term" value="C:plasma membrane"/>
    <property type="evidence" value="ECO:0007669"/>
    <property type="project" value="UniProtKB-SubCell"/>
</dbReference>
<keyword evidence="6 9" id="KW-1133">Transmembrane helix</keyword>
<feature type="transmembrane region" description="Helical" evidence="9">
    <location>
        <begin position="188"/>
        <end position="209"/>
    </location>
</feature>
<dbReference type="RefSeq" id="WP_150770681.1">
    <property type="nucleotide sequence ID" value="NZ_CABVIY010000003.1"/>
</dbReference>
<feature type="transmembrane region" description="Helical" evidence="9">
    <location>
        <begin position="95"/>
        <end position="115"/>
    </location>
</feature>
<evidence type="ECO:0000256" key="6">
    <source>
        <dbReference type="ARBA" id="ARBA00022989"/>
    </source>
</evidence>
<feature type="transmembrane region" description="Helical" evidence="9">
    <location>
        <begin position="12"/>
        <end position="34"/>
    </location>
</feature>
<comment type="similarity">
    <text evidence="8">Belongs to the binding-protein-dependent transport system permease family. LivHM subfamily.</text>
</comment>
<proteinExistence type="inferred from homology"/>
<evidence type="ECO:0000313" key="11">
    <source>
        <dbReference type="Proteomes" id="UP000326611"/>
    </source>
</evidence>
<evidence type="ECO:0000256" key="1">
    <source>
        <dbReference type="ARBA" id="ARBA00004429"/>
    </source>
</evidence>
<sequence length="287" mass="30603">MEWINTLLQGMLLGGLYAMFAVGLSLMFGIMRLVNIAHGDFIVLASYLALVVVNHLGFSPLASLLIVVPVMFCFGYLLQRWLLNRTLGQDILPPLLVTFGLSIIVQNVLLQFFSADSQKLSQGELEVASVGFGSLSVGIMPLMVFGSALLIIGGLQLLFYKTALGRAFRATSDDQQTARLMGVNNAHIFGLAMALAMAVVSIAGVFLAIRTSFDPTVGPARLLYGFEAVIIGGLGSLWGTLAGGVILGIAQAVGAKIDPGWQILAGHLVFLLILVVRPRGLFPRSVD</sequence>
<keyword evidence="3" id="KW-1003">Cell membrane</keyword>
<protein>
    <submittedName>
        <fullName evidence="10">High-affinity branched-chain amino acid transport system permease protein LivH</fullName>
    </submittedName>
</protein>
<dbReference type="EMBL" id="CABVIY010000003">
    <property type="protein sequence ID" value="VVP84474.1"/>
    <property type="molecule type" value="Genomic_DNA"/>
</dbReference>
<evidence type="ECO:0000256" key="5">
    <source>
        <dbReference type="ARBA" id="ARBA00022970"/>
    </source>
</evidence>
<dbReference type="InterPro" id="IPR052157">
    <property type="entry name" value="BCAA_transport_permease"/>
</dbReference>
<dbReference type="PANTHER" id="PTHR11795">
    <property type="entry name" value="BRANCHED-CHAIN AMINO ACID TRANSPORT SYSTEM PERMEASE PROTEIN LIVH"/>
    <property type="match status" value="1"/>
</dbReference>
<name>A0A5E7SEL1_PSEFL</name>
<feature type="transmembrane region" description="Helical" evidence="9">
    <location>
        <begin position="229"/>
        <end position="249"/>
    </location>
</feature>
<reference evidence="10 11" key="1">
    <citation type="submission" date="2019-09" db="EMBL/GenBank/DDBJ databases">
        <authorList>
            <person name="Chandra G."/>
            <person name="Truman W A."/>
        </authorList>
    </citation>
    <scope>NUCLEOTIDE SEQUENCE [LARGE SCALE GENOMIC DNA]</scope>
    <source>
        <strain evidence="10">PS918</strain>
    </source>
</reference>
<evidence type="ECO:0000256" key="7">
    <source>
        <dbReference type="ARBA" id="ARBA00023136"/>
    </source>
</evidence>
<evidence type="ECO:0000256" key="3">
    <source>
        <dbReference type="ARBA" id="ARBA00022475"/>
    </source>
</evidence>
<feature type="transmembrane region" description="Helical" evidence="9">
    <location>
        <begin position="261"/>
        <end position="278"/>
    </location>
</feature>
<evidence type="ECO:0000256" key="2">
    <source>
        <dbReference type="ARBA" id="ARBA00022448"/>
    </source>
</evidence>
<dbReference type="OrthoDB" id="9807115at2"/>
<dbReference type="Proteomes" id="UP000326611">
    <property type="component" value="Unassembled WGS sequence"/>
</dbReference>
<feature type="transmembrane region" description="Helical" evidence="9">
    <location>
        <begin position="64"/>
        <end position="83"/>
    </location>
</feature>
<keyword evidence="5" id="KW-0029">Amino-acid transport</keyword>
<evidence type="ECO:0000256" key="4">
    <source>
        <dbReference type="ARBA" id="ARBA00022692"/>
    </source>
</evidence>
<evidence type="ECO:0000256" key="8">
    <source>
        <dbReference type="ARBA" id="ARBA00037998"/>
    </source>
</evidence>
<dbReference type="GO" id="GO:0022857">
    <property type="term" value="F:transmembrane transporter activity"/>
    <property type="evidence" value="ECO:0007669"/>
    <property type="project" value="InterPro"/>
</dbReference>
<dbReference type="AlphaFoldDB" id="A0A5E7SEL1"/>
<dbReference type="InterPro" id="IPR001851">
    <property type="entry name" value="ABC_transp_permease"/>
</dbReference>
<evidence type="ECO:0000256" key="9">
    <source>
        <dbReference type="SAM" id="Phobius"/>
    </source>
</evidence>
<dbReference type="GO" id="GO:0006865">
    <property type="term" value="P:amino acid transport"/>
    <property type="evidence" value="ECO:0007669"/>
    <property type="project" value="UniProtKB-KW"/>
</dbReference>
<gene>
    <name evidence="10" type="primary">livH_2</name>
    <name evidence="10" type="ORF">PS918_02634</name>
</gene>
<accession>A0A5E7SEL1</accession>
<evidence type="ECO:0000313" key="10">
    <source>
        <dbReference type="EMBL" id="VVP84474.1"/>
    </source>
</evidence>
<feature type="transmembrane region" description="Helical" evidence="9">
    <location>
        <begin position="135"/>
        <end position="159"/>
    </location>
</feature>
<organism evidence="10 11">
    <name type="scientific">Pseudomonas fluorescens</name>
    <dbReference type="NCBI Taxonomy" id="294"/>
    <lineage>
        <taxon>Bacteria</taxon>
        <taxon>Pseudomonadati</taxon>
        <taxon>Pseudomonadota</taxon>
        <taxon>Gammaproteobacteria</taxon>
        <taxon>Pseudomonadales</taxon>
        <taxon>Pseudomonadaceae</taxon>
        <taxon>Pseudomonas</taxon>
    </lineage>
</organism>